<dbReference type="InterPro" id="IPR036779">
    <property type="entry name" value="LysM_dom_sf"/>
</dbReference>
<dbReference type="KEGG" id="vg:29058739"/>
<dbReference type="SUPFAM" id="SSF54106">
    <property type="entry name" value="LysM domain"/>
    <property type="match status" value="1"/>
</dbReference>
<dbReference type="CDD" id="cd00118">
    <property type="entry name" value="LysM"/>
    <property type="match status" value="1"/>
</dbReference>
<proteinExistence type="predicted"/>
<dbReference type="Proteomes" id="UP000202618">
    <property type="component" value="Segment"/>
</dbReference>
<dbReference type="InterPro" id="IPR018392">
    <property type="entry name" value="LysM"/>
</dbReference>
<dbReference type="GO" id="GO:0016787">
    <property type="term" value="F:hydrolase activity"/>
    <property type="evidence" value="ECO:0007669"/>
    <property type="project" value="InterPro"/>
</dbReference>
<dbReference type="Pfam" id="PF07486">
    <property type="entry name" value="Hydrolase_2"/>
    <property type="match status" value="1"/>
</dbReference>
<evidence type="ECO:0000313" key="4">
    <source>
        <dbReference type="Proteomes" id="UP000202618"/>
    </source>
</evidence>
<dbReference type="Gene3D" id="1.10.10.2520">
    <property type="entry name" value="Cell wall hydrolase SleB, domain 1"/>
    <property type="match status" value="1"/>
</dbReference>
<dbReference type="EMBL" id="KU878088">
    <property type="protein sequence ID" value="AMS01105.1"/>
    <property type="molecule type" value="Genomic_DNA"/>
</dbReference>
<feature type="region of interest" description="Disordered" evidence="1">
    <location>
        <begin position="78"/>
        <end position="99"/>
    </location>
</feature>
<evidence type="ECO:0000256" key="1">
    <source>
        <dbReference type="SAM" id="MobiDB-lite"/>
    </source>
</evidence>
<dbReference type="InterPro" id="IPR011105">
    <property type="entry name" value="Cell_wall_hydrolase_SleB"/>
</dbReference>
<dbReference type="InterPro" id="IPR042047">
    <property type="entry name" value="SleB_dom1"/>
</dbReference>
<dbReference type="GeneID" id="29058739"/>
<dbReference type="RefSeq" id="YP_009282925.1">
    <property type="nucleotide sequence ID" value="NC_031039.1"/>
</dbReference>
<dbReference type="OrthoDB" id="8974at10239"/>
<feature type="domain" description="LysM" evidence="2">
    <location>
        <begin position="26"/>
        <end position="69"/>
    </location>
</feature>
<dbReference type="SMART" id="SM00257">
    <property type="entry name" value="LysM"/>
    <property type="match status" value="1"/>
</dbReference>
<gene>
    <name evidence="3" type="ORF">AR9_g020</name>
</gene>
<evidence type="ECO:0000313" key="3">
    <source>
        <dbReference type="EMBL" id="AMS01105.1"/>
    </source>
</evidence>
<organism evidence="3 4">
    <name type="scientific">Bacillus phage AR9</name>
    <dbReference type="NCBI Taxonomy" id="1815509"/>
    <lineage>
        <taxon>Viruses</taxon>
        <taxon>Duplodnaviria</taxon>
        <taxon>Heunggongvirae</taxon>
        <taxon>Uroviricota</taxon>
        <taxon>Caudoviricetes</taxon>
        <taxon>Takahashivirus</taxon>
        <taxon>Bacillus phage PBS1</taxon>
    </lineage>
</organism>
<name>A0A172JHR8_BPPB1</name>
<sequence length="214" mass="23368">MKKALIVLAFLLAIPVLLANKAYAATNHTVQKGETLWGISQTNGITLYELRKANNKWDDLILIGQNIIIPAKGESVSKPTVKNTKQSKQTTSSEVKAPSSDRDLLARLVRAEAESEPYAGKVEVAKVVLNRVNNDQFPNSIQGVIYESGQFSPVSNGSIYKSADSESVRAVNEAFNIGGNGQGSLYFYNPSTATSRWLDSRPTVKVIGNHVFKR</sequence>
<evidence type="ECO:0000259" key="2">
    <source>
        <dbReference type="PROSITE" id="PS51782"/>
    </source>
</evidence>
<reference evidence="3 4" key="1">
    <citation type="journal article" date="2016" name="Virology">
        <title>The genome of AR9, a giant transducing Bacillus phage encoding two multisubunit RNA polymerases.</title>
        <authorList>
            <person name="Lavysh D."/>
            <person name="Sokolova M."/>
            <person name="Minakhin L."/>
            <person name="Yakunina M."/>
            <person name="Artamonova T."/>
            <person name="Kozyavkin S."/>
            <person name="Makarova K.S."/>
            <person name="Koonin E.V."/>
            <person name="Severinov K."/>
        </authorList>
    </citation>
    <scope>NUCLEOTIDE SEQUENCE [LARGE SCALE GENOMIC DNA]</scope>
</reference>
<protein>
    <submittedName>
        <fullName evidence="3">N-acetylmuramoyl-L-alanine amidase</fullName>
    </submittedName>
</protein>
<feature type="compositionally biased region" description="Polar residues" evidence="1">
    <location>
        <begin position="78"/>
        <end position="94"/>
    </location>
</feature>
<dbReference type="PROSITE" id="PS51782">
    <property type="entry name" value="LYSM"/>
    <property type="match status" value="1"/>
</dbReference>
<dbReference type="Gene3D" id="3.10.350.10">
    <property type="entry name" value="LysM domain"/>
    <property type="match status" value="1"/>
</dbReference>
<dbReference type="Pfam" id="PF01476">
    <property type="entry name" value="LysM"/>
    <property type="match status" value="1"/>
</dbReference>
<dbReference type="Gene3D" id="6.20.240.60">
    <property type="match status" value="1"/>
</dbReference>
<accession>A0A172JHR8</accession>